<keyword evidence="4 6" id="KW-1133">Transmembrane helix</keyword>
<evidence type="ECO:0000313" key="8">
    <source>
        <dbReference type="EMBL" id="GLS85980.1"/>
    </source>
</evidence>
<evidence type="ECO:0000256" key="2">
    <source>
        <dbReference type="ARBA" id="ARBA00022475"/>
    </source>
</evidence>
<dbReference type="InterPro" id="IPR020846">
    <property type="entry name" value="MFS_dom"/>
</dbReference>
<dbReference type="RefSeq" id="WP_284324191.1">
    <property type="nucleotide sequence ID" value="NZ_BSPP01000004.1"/>
</dbReference>
<feature type="domain" description="Major facilitator superfamily (MFS) profile" evidence="7">
    <location>
        <begin position="4"/>
        <end position="396"/>
    </location>
</feature>
<feature type="transmembrane region" description="Helical" evidence="6">
    <location>
        <begin position="69"/>
        <end position="88"/>
    </location>
</feature>
<feature type="transmembrane region" description="Helical" evidence="6">
    <location>
        <begin position="292"/>
        <end position="312"/>
    </location>
</feature>
<feature type="transmembrane region" description="Helical" evidence="6">
    <location>
        <begin position="159"/>
        <end position="178"/>
    </location>
</feature>
<reference evidence="8 9" key="1">
    <citation type="journal article" date="2014" name="Int. J. Syst. Evol. Microbiol.">
        <title>Complete genome sequence of Corynebacterium casei LMG S-19264T (=DSM 44701T), isolated from a smear-ripened cheese.</title>
        <authorList>
            <consortium name="US DOE Joint Genome Institute (JGI-PGF)"/>
            <person name="Walter F."/>
            <person name="Albersmeier A."/>
            <person name="Kalinowski J."/>
            <person name="Ruckert C."/>
        </authorList>
    </citation>
    <scope>NUCLEOTIDE SEQUENCE [LARGE SCALE GENOMIC DNA]</scope>
    <source>
        <strain evidence="8 9">NBRC 111766</strain>
    </source>
</reference>
<dbReference type="Proteomes" id="UP001157355">
    <property type="component" value="Unassembled WGS sequence"/>
</dbReference>
<evidence type="ECO:0000256" key="1">
    <source>
        <dbReference type="ARBA" id="ARBA00004651"/>
    </source>
</evidence>
<dbReference type="GO" id="GO:0022857">
    <property type="term" value="F:transmembrane transporter activity"/>
    <property type="evidence" value="ECO:0007669"/>
    <property type="project" value="InterPro"/>
</dbReference>
<dbReference type="Gene3D" id="1.20.1250.20">
    <property type="entry name" value="MFS general substrate transporter like domains"/>
    <property type="match status" value="2"/>
</dbReference>
<evidence type="ECO:0000256" key="5">
    <source>
        <dbReference type="ARBA" id="ARBA00023136"/>
    </source>
</evidence>
<sequence length="396" mass="41054">MRIGIAALVLAYVLSQFYRAFLAVLSPVLKAEIGATAEDLASASGLWFLAFALMQIPVGIALDRIGPRITSAGLLAVGGLGAAIFATATGPGAINLAMVLIGMGCAPVLMAAYYIFARTFSPAVFGTLAGVVIGIGSLGNLAASLPLSLAVEAIGWRGAMWGLCGLTLITAAALWLLVRDPARVQHTSKGSIFDLLRMPALWPILIMMAACYAPSAGLRGLWVGPYFADVFQADATRIGMVTLIMGLAMVAGNFAYGPLDRLLGTRKWLIFGGNALGVACLLGLYTHPATPGPLPIALLAGVGFFGASFPMVMAHGRAFLPPHLVGRGVTLINLFGIGAAGIMQMLTGRLHHALTPSATAINSAPPSTPYAALFAFYAALLTLGLLVYLVSKDRTD</sequence>
<accession>A0AA37TUG9</accession>
<keyword evidence="2" id="KW-1003">Cell membrane</keyword>
<dbReference type="PROSITE" id="PS50850">
    <property type="entry name" value="MFS"/>
    <property type="match status" value="1"/>
</dbReference>
<feature type="transmembrane region" description="Helical" evidence="6">
    <location>
        <begin position="199"/>
        <end position="218"/>
    </location>
</feature>
<evidence type="ECO:0000259" key="7">
    <source>
        <dbReference type="PROSITE" id="PS50850"/>
    </source>
</evidence>
<keyword evidence="3 6" id="KW-0812">Transmembrane</keyword>
<evidence type="ECO:0000256" key="6">
    <source>
        <dbReference type="SAM" id="Phobius"/>
    </source>
</evidence>
<organism evidence="8 9">
    <name type="scientific">Cypionkella aquatica</name>
    <dbReference type="NCBI Taxonomy" id="1756042"/>
    <lineage>
        <taxon>Bacteria</taxon>
        <taxon>Pseudomonadati</taxon>
        <taxon>Pseudomonadota</taxon>
        <taxon>Alphaproteobacteria</taxon>
        <taxon>Rhodobacterales</taxon>
        <taxon>Paracoccaceae</taxon>
        <taxon>Cypionkella</taxon>
    </lineage>
</organism>
<evidence type="ECO:0000256" key="3">
    <source>
        <dbReference type="ARBA" id="ARBA00022692"/>
    </source>
</evidence>
<keyword evidence="9" id="KW-1185">Reference proteome</keyword>
<comment type="caution">
    <text evidence="8">The sequence shown here is derived from an EMBL/GenBank/DDBJ whole genome shotgun (WGS) entry which is preliminary data.</text>
</comment>
<evidence type="ECO:0000313" key="9">
    <source>
        <dbReference type="Proteomes" id="UP001157355"/>
    </source>
</evidence>
<keyword evidence="5 6" id="KW-0472">Membrane</keyword>
<dbReference type="GO" id="GO:0005886">
    <property type="term" value="C:plasma membrane"/>
    <property type="evidence" value="ECO:0007669"/>
    <property type="project" value="UniProtKB-SubCell"/>
</dbReference>
<feature type="transmembrane region" description="Helical" evidence="6">
    <location>
        <begin position="324"/>
        <end position="346"/>
    </location>
</feature>
<dbReference type="InterPro" id="IPR050189">
    <property type="entry name" value="MFS_Efflux_Transporters"/>
</dbReference>
<dbReference type="EMBL" id="BSPP01000004">
    <property type="protein sequence ID" value="GLS85980.1"/>
    <property type="molecule type" value="Genomic_DNA"/>
</dbReference>
<feature type="transmembrane region" description="Helical" evidence="6">
    <location>
        <begin position="268"/>
        <end position="286"/>
    </location>
</feature>
<name>A0AA37TUG9_9RHOB</name>
<comment type="subcellular location">
    <subcellularLocation>
        <location evidence="1">Cell membrane</location>
        <topology evidence="1">Multi-pass membrane protein</topology>
    </subcellularLocation>
</comment>
<proteinExistence type="predicted"/>
<feature type="transmembrane region" description="Helical" evidence="6">
    <location>
        <begin position="123"/>
        <end position="147"/>
    </location>
</feature>
<gene>
    <name evidence="8" type="ORF">GCM10010873_09540</name>
</gene>
<evidence type="ECO:0000256" key="4">
    <source>
        <dbReference type="ARBA" id="ARBA00022989"/>
    </source>
</evidence>
<feature type="transmembrane region" description="Helical" evidence="6">
    <location>
        <begin position="370"/>
        <end position="390"/>
    </location>
</feature>
<dbReference type="Pfam" id="PF07690">
    <property type="entry name" value="MFS_1"/>
    <property type="match status" value="1"/>
</dbReference>
<dbReference type="SUPFAM" id="SSF103473">
    <property type="entry name" value="MFS general substrate transporter"/>
    <property type="match status" value="1"/>
</dbReference>
<dbReference type="InterPro" id="IPR036259">
    <property type="entry name" value="MFS_trans_sf"/>
</dbReference>
<feature type="transmembrane region" description="Helical" evidence="6">
    <location>
        <begin position="43"/>
        <end position="62"/>
    </location>
</feature>
<protein>
    <submittedName>
        <fullName evidence="8">MFS transporter</fullName>
    </submittedName>
</protein>
<dbReference type="PANTHER" id="PTHR43124">
    <property type="entry name" value="PURINE EFFLUX PUMP PBUE"/>
    <property type="match status" value="1"/>
</dbReference>
<dbReference type="AlphaFoldDB" id="A0AA37TUG9"/>
<feature type="transmembrane region" description="Helical" evidence="6">
    <location>
        <begin position="94"/>
        <end position="116"/>
    </location>
</feature>
<dbReference type="InterPro" id="IPR011701">
    <property type="entry name" value="MFS"/>
</dbReference>
<dbReference type="PANTHER" id="PTHR43124:SF3">
    <property type="entry name" value="CHLORAMPHENICOL EFFLUX PUMP RV0191"/>
    <property type="match status" value="1"/>
</dbReference>
<feature type="transmembrane region" description="Helical" evidence="6">
    <location>
        <begin position="238"/>
        <end position="256"/>
    </location>
</feature>